<evidence type="ECO:0000313" key="2">
    <source>
        <dbReference type="Proteomes" id="UP000265520"/>
    </source>
</evidence>
<comment type="caution">
    <text evidence="1">The sequence shown here is derived from an EMBL/GenBank/DDBJ whole genome shotgun (WGS) entry which is preliminary data.</text>
</comment>
<sequence length="19" mass="2175">MRKLEDSSKAKVRELASII</sequence>
<dbReference type="Proteomes" id="UP000265520">
    <property type="component" value="Unassembled WGS sequence"/>
</dbReference>
<keyword evidence="2" id="KW-1185">Reference proteome</keyword>
<reference evidence="1 2" key="1">
    <citation type="journal article" date="2018" name="Front. Plant Sci.">
        <title>Red Clover (Trifolium pratense) and Zigzag Clover (T. medium) - A Picture of Genomic Similarities and Differences.</title>
        <authorList>
            <person name="Dluhosova J."/>
            <person name="Istvanek J."/>
            <person name="Nedelnik J."/>
            <person name="Repkova J."/>
        </authorList>
    </citation>
    <scope>NUCLEOTIDE SEQUENCE [LARGE SCALE GENOMIC DNA]</scope>
    <source>
        <strain evidence="2">cv. 10/8</strain>
        <tissue evidence="1">Leaf</tissue>
    </source>
</reference>
<proteinExistence type="predicted"/>
<feature type="non-terminal residue" evidence="1">
    <location>
        <position position="19"/>
    </location>
</feature>
<name>A0A392UHW9_9FABA</name>
<evidence type="ECO:0000313" key="1">
    <source>
        <dbReference type="EMBL" id="MCI72307.1"/>
    </source>
</evidence>
<protein>
    <submittedName>
        <fullName evidence="1">Uncharacterized protein</fullName>
    </submittedName>
</protein>
<organism evidence="1 2">
    <name type="scientific">Trifolium medium</name>
    <dbReference type="NCBI Taxonomy" id="97028"/>
    <lineage>
        <taxon>Eukaryota</taxon>
        <taxon>Viridiplantae</taxon>
        <taxon>Streptophyta</taxon>
        <taxon>Embryophyta</taxon>
        <taxon>Tracheophyta</taxon>
        <taxon>Spermatophyta</taxon>
        <taxon>Magnoliopsida</taxon>
        <taxon>eudicotyledons</taxon>
        <taxon>Gunneridae</taxon>
        <taxon>Pentapetalae</taxon>
        <taxon>rosids</taxon>
        <taxon>fabids</taxon>
        <taxon>Fabales</taxon>
        <taxon>Fabaceae</taxon>
        <taxon>Papilionoideae</taxon>
        <taxon>50 kb inversion clade</taxon>
        <taxon>NPAAA clade</taxon>
        <taxon>Hologalegina</taxon>
        <taxon>IRL clade</taxon>
        <taxon>Trifolieae</taxon>
        <taxon>Trifolium</taxon>
    </lineage>
</organism>
<dbReference type="AlphaFoldDB" id="A0A392UHW9"/>
<accession>A0A392UHW9</accession>
<dbReference type="EMBL" id="LXQA010815085">
    <property type="protein sequence ID" value="MCI72307.1"/>
    <property type="molecule type" value="Genomic_DNA"/>
</dbReference>